<accession>A0A931F7F8</accession>
<evidence type="ECO:0000259" key="1">
    <source>
        <dbReference type="Pfam" id="PF11716"/>
    </source>
</evidence>
<feature type="domain" description="Mycothiol-dependent maleylpyruvate isomerase metal-binding" evidence="1">
    <location>
        <begin position="16"/>
        <end position="65"/>
    </location>
</feature>
<sequence length="69" mass="7327">MGEQAQALTAGVALLERAIDYTLGSLRVVTPAVLCRPTPCAGWDLQTLLEHVHDSFETLNEAAAGHIPS</sequence>
<evidence type="ECO:0000313" key="2">
    <source>
        <dbReference type="EMBL" id="MBF8194151.1"/>
    </source>
</evidence>
<protein>
    <submittedName>
        <fullName evidence="2">Maleylpyruvate isomerase N-terminal domain-containing protein</fullName>
    </submittedName>
</protein>
<reference evidence="2" key="1">
    <citation type="submission" date="2020-11" db="EMBL/GenBank/DDBJ databases">
        <title>Whole-genome analyses of Nonomuraea sp. K274.</title>
        <authorList>
            <person name="Veyisoglu A."/>
        </authorList>
    </citation>
    <scope>NUCLEOTIDE SEQUENCE</scope>
    <source>
        <strain evidence="2">K274</strain>
    </source>
</reference>
<dbReference type="Gene3D" id="1.20.120.450">
    <property type="entry name" value="dinb family like domain"/>
    <property type="match status" value="1"/>
</dbReference>
<evidence type="ECO:0000313" key="3">
    <source>
        <dbReference type="Proteomes" id="UP000605361"/>
    </source>
</evidence>
<keyword evidence="3" id="KW-1185">Reference proteome</keyword>
<dbReference type="EMBL" id="JADOGI010000364">
    <property type="protein sequence ID" value="MBF8194151.1"/>
    <property type="molecule type" value="Genomic_DNA"/>
</dbReference>
<proteinExistence type="predicted"/>
<dbReference type="SUPFAM" id="SSF109854">
    <property type="entry name" value="DinB/YfiT-like putative metalloenzymes"/>
    <property type="match status" value="1"/>
</dbReference>
<feature type="non-terminal residue" evidence="2">
    <location>
        <position position="69"/>
    </location>
</feature>
<comment type="caution">
    <text evidence="2">The sequence shown here is derived from an EMBL/GenBank/DDBJ whole genome shotgun (WGS) entry which is preliminary data.</text>
</comment>
<dbReference type="RefSeq" id="WP_195902986.1">
    <property type="nucleotide sequence ID" value="NZ_JADOGI010000364.1"/>
</dbReference>
<dbReference type="Proteomes" id="UP000605361">
    <property type="component" value="Unassembled WGS sequence"/>
</dbReference>
<dbReference type="GO" id="GO:0046872">
    <property type="term" value="F:metal ion binding"/>
    <property type="evidence" value="ECO:0007669"/>
    <property type="project" value="InterPro"/>
</dbReference>
<name>A0A931F7F8_9ACTN</name>
<keyword evidence="2" id="KW-0413">Isomerase</keyword>
<dbReference type="InterPro" id="IPR024344">
    <property type="entry name" value="MDMPI_metal-binding"/>
</dbReference>
<organism evidence="2 3">
    <name type="scientific">Nonomuraea cypriaca</name>
    <dbReference type="NCBI Taxonomy" id="1187855"/>
    <lineage>
        <taxon>Bacteria</taxon>
        <taxon>Bacillati</taxon>
        <taxon>Actinomycetota</taxon>
        <taxon>Actinomycetes</taxon>
        <taxon>Streptosporangiales</taxon>
        <taxon>Streptosporangiaceae</taxon>
        <taxon>Nonomuraea</taxon>
    </lineage>
</organism>
<dbReference type="AlphaFoldDB" id="A0A931F7F8"/>
<dbReference type="GO" id="GO:0016853">
    <property type="term" value="F:isomerase activity"/>
    <property type="evidence" value="ECO:0007669"/>
    <property type="project" value="UniProtKB-KW"/>
</dbReference>
<dbReference type="Pfam" id="PF11716">
    <property type="entry name" value="MDMPI_N"/>
    <property type="match status" value="1"/>
</dbReference>
<gene>
    <name evidence="2" type="ORF">ITP53_52480</name>
</gene>
<dbReference type="InterPro" id="IPR034660">
    <property type="entry name" value="DinB/YfiT-like"/>
</dbReference>